<dbReference type="PROSITE" id="PS00194">
    <property type="entry name" value="THIOREDOXIN_1"/>
    <property type="match status" value="1"/>
</dbReference>
<dbReference type="KEGG" id="pbi:112540230"/>
<dbReference type="InterPro" id="IPR017937">
    <property type="entry name" value="Thioredoxin_CS"/>
</dbReference>
<dbReference type="PRINTS" id="PR00421">
    <property type="entry name" value="THIOREDOXIN"/>
</dbReference>
<name>A0A9F5IMH1_PYTBI</name>
<proteinExistence type="predicted"/>
<evidence type="ECO:0000256" key="2">
    <source>
        <dbReference type="ARBA" id="ARBA00023284"/>
    </source>
</evidence>
<sequence>MAAFDEHAQGLSWKALTMLPNMHNQKEFEEFLKNAGPRLVVVDFTAKWCGPCKVIRPLLHELAVRYENVLFCIVDVDLAEDVAVLCNIVAVPTFQFFMKGEKIFEITGANAKKLEEKITELM</sequence>
<dbReference type="CDD" id="cd02947">
    <property type="entry name" value="TRX_family"/>
    <property type="match status" value="1"/>
</dbReference>
<evidence type="ECO:0000259" key="3">
    <source>
        <dbReference type="PROSITE" id="PS51352"/>
    </source>
</evidence>
<evidence type="ECO:0000256" key="1">
    <source>
        <dbReference type="ARBA" id="ARBA00023157"/>
    </source>
</evidence>
<feature type="domain" description="Thioredoxin" evidence="3">
    <location>
        <begin position="7"/>
        <end position="122"/>
    </location>
</feature>
<dbReference type="AlphaFoldDB" id="A0A9F5IMH1"/>
<dbReference type="InterPro" id="IPR013766">
    <property type="entry name" value="Thioredoxin_domain"/>
</dbReference>
<dbReference type="InterPro" id="IPR036249">
    <property type="entry name" value="Thioredoxin-like_sf"/>
</dbReference>
<dbReference type="PANTHER" id="PTHR46115">
    <property type="entry name" value="THIOREDOXIN-LIKE PROTEIN 1"/>
    <property type="match status" value="1"/>
</dbReference>
<keyword evidence="2" id="KW-0676">Redox-active center</keyword>
<dbReference type="RefSeq" id="XP_025020066.1">
    <property type="nucleotide sequence ID" value="XM_025164298.1"/>
</dbReference>
<dbReference type="GeneID" id="112540230"/>
<evidence type="ECO:0000313" key="5">
    <source>
        <dbReference type="RefSeq" id="XP_025020066.1"/>
    </source>
</evidence>
<accession>A0A9F5IMH1</accession>
<dbReference type="SUPFAM" id="SSF52833">
    <property type="entry name" value="Thioredoxin-like"/>
    <property type="match status" value="1"/>
</dbReference>
<dbReference type="Pfam" id="PF00085">
    <property type="entry name" value="Thioredoxin"/>
    <property type="match status" value="1"/>
</dbReference>
<keyword evidence="1" id="KW-1015">Disulfide bond</keyword>
<evidence type="ECO:0000313" key="4">
    <source>
        <dbReference type="Proteomes" id="UP000695026"/>
    </source>
</evidence>
<dbReference type="Gene3D" id="3.40.30.10">
    <property type="entry name" value="Glutaredoxin"/>
    <property type="match status" value="1"/>
</dbReference>
<dbReference type="PROSITE" id="PS51352">
    <property type="entry name" value="THIOREDOXIN_2"/>
    <property type="match status" value="1"/>
</dbReference>
<dbReference type="OMA" id="DFHALWC"/>
<gene>
    <name evidence="5" type="primary">LOC112540230</name>
</gene>
<organism evidence="4 5">
    <name type="scientific">Python bivittatus</name>
    <name type="common">Burmese python</name>
    <name type="synonym">Python molurus bivittatus</name>
    <dbReference type="NCBI Taxonomy" id="176946"/>
    <lineage>
        <taxon>Eukaryota</taxon>
        <taxon>Metazoa</taxon>
        <taxon>Chordata</taxon>
        <taxon>Craniata</taxon>
        <taxon>Vertebrata</taxon>
        <taxon>Euteleostomi</taxon>
        <taxon>Lepidosauria</taxon>
        <taxon>Squamata</taxon>
        <taxon>Bifurcata</taxon>
        <taxon>Unidentata</taxon>
        <taxon>Episquamata</taxon>
        <taxon>Toxicofera</taxon>
        <taxon>Serpentes</taxon>
        <taxon>Henophidia</taxon>
        <taxon>Pythonidae</taxon>
        <taxon>Python</taxon>
    </lineage>
</organism>
<reference evidence="5" key="1">
    <citation type="submission" date="2025-08" db="UniProtKB">
        <authorList>
            <consortium name="RefSeq"/>
        </authorList>
    </citation>
    <scope>IDENTIFICATION</scope>
    <source>
        <tissue evidence="5">Liver</tissue>
    </source>
</reference>
<dbReference type="FunFam" id="3.40.30.10:FF:000245">
    <property type="entry name" value="Thioredoxin"/>
    <property type="match status" value="1"/>
</dbReference>
<keyword evidence="4" id="KW-1185">Reference proteome</keyword>
<protein>
    <submittedName>
        <fullName evidence="5">Thioredoxin-like</fullName>
    </submittedName>
</protein>
<dbReference type="Proteomes" id="UP000695026">
    <property type="component" value="Unplaced"/>
</dbReference>
<dbReference type="OrthoDB" id="2121326at2759"/>